<protein>
    <submittedName>
        <fullName evidence="1">Uncharacterized protein</fullName>
    </submittedName>
</protein>
<proteinExistence type="predicted"/>
<reference evidence="1" key="2">
    <citation type="journal article" date="2015" name="Data Brief">
        <title>Shoot transcriptome of the giant reed, Arundo donax.</title>
        <authorList>
            <person name="Barrero R.A."/>
            <person name="Guerrero F.D."/>
            <person name="Moolhuijzen P."/>
            <person name="Goolsby J.A."/>
            <person name="Tidwell J."/>
            <person name="Bellgard S.E."/>
            <person name="Bellgard M.I."/>
        </authorList>
    </citation>
    <scope>NUCLEOTIDE SEQUENCE</scope>
    <source>
        <tissue evidence="1">Shoot tissue taken approximately 20 cm above the soil surface</tissue>
    </source>
</reference>
<name>A0A0A9EFX6_ARUDO</name>
<dbReference type="EMBL" id="GBRH01198281">
    <property type="protein sequence ID" value="JAD99614.1"/>
    <property type="molecule type" value="Transcribed_RNA"/>
</dbReference>
<reference evidence="1" key="1">
    <citation type="submission" date="2014-09" db="EMBL/GenBank/DDBJ databases">
        <authorList>
            <person name="Magalhaes I.L.F."/>
            <person name="Oliveira U."/>
            <person name="Santos F.R."/>
            <person name="Vidigal T.H.D.A."/>
            <person name="Brescovit A.D."/>
            <person name="Santos A.J."/>
        </authorList>
    </citation>
    <scope>NUCLEOTIDE SEQUENCE</scope>
    <source>
        <tissue evidence="1">Shoot tissue taken approximately 20 cm above the soil surface</tissue>
    </source>
</reference>
<accession>A0A0A9EFX6</accession>
<sequence length="24" mass="2717">MQLPIPRVELLTSLATVPLFDSYL</sequence>
<dbReference type="AlphaFoldDB" id="A0A0A9EFX6"/>
<evidence type="ECO:0000313" key="1">
    <source>
        <dbReference type="EMBL" id="JAD99614.1"/>
    </source>
</evidence>
<organism evidence="1">
    <name type="scientific">Arundo donax</name>
    <name type="common">Giant reed</name>
    <name type="synonym">Donax arundinaceus</name>
    <dbReference type="NCBI Taxonomy" id="35708"/>
    <lineage>
        <taxon>Eukaryota</taxon>
        <taxon>Viridiplantae</taxon>
        <taxon>Streptophyta</taxon>
        <taxon>Embryophyta</taxon>
        <taxon>Tracheophyta</taxon>
        <taxon>Spermatophyta</taxon>
        <taxon>Magnoliopsida</taxon>
        <taxon>Liliopsida</taxon>
        <taxon>Poales</taxon>
        <taxon>Poaceae</taxon>
        <taxon>PACMAD clade</taxon>
        <taxon>Arundinoideae</taxon>
        <taxon>Arundineae</taxon>
        <taxon>Arundo</taxon>
    </lineage>
</organism>